<dbReference type="PIRSF" id="PIRSF031644">
    <property type="entry name" value="UCP031644"/>
    <property type="match status" value="1"/>
</dbReference>
<dbReference type="EMBL" id="JAGTJJ010000003">
    <property type="protein sequence ID" value="MDC3981061.1"/>
    <property type="molecule type" value="Genomic_DNA"/>
</dbReference>
<evidence type="ECO:0000313" key="3">
    <source>
        <dbReference type="Proteomes" id="UP001151081"/>
    </source>
</evidence>
<keyword evidence="3" id="KW-1185">Reference proteome</keyword>
<comment type="caution">
    <text evidence="2">The sequence shown here is derived from an EMBL/GenBank/DDBJ whole genome shotgun (WGS) entry which is preliminary data.</text>
</comment>
<reference evidence="2 3" key="1">
    <citation type="submission" date="2021-04" db="EMBL/GenBank/DDBJ databases">
        <title>Genome analysis of Polyangium sp.</title>
        <authorList>
            <person name="Li Y."/>
            <person name="Wang J."/>
        </authorList>
    </citation>
    <scope>NUCLEOTIDE SEQUENCE [LARGE SCALE GENOMIC DNA]</scope>
    <source>
        <strain evidence="2 3">SDU14</strain>
    </source>
</reference>
<organism evidence="2 3">
    <name type="scientific">Polyangium jinanense</name>
    <dbReference type="NCBI Taxonomy" id="2829994"/>
    <lineage>
        <taxon>Bacteria</taxon>
        <taxon>Pseudomonadati</taxon>
        <taxon>Myxococcota</taxon>
        <taxon>Polyangia</taxon>
        <taxon>Polyangiales</taxon>
        <taxon>Polyangiaceae</taxon>
        <taxon>Polyangium</taxon>
    </lineage>
</organism>
<proteinExistence type="predicted"/>
<dbReference type="RefSeq" id="WP_272419723.1">
    <property type="nucleotide sequence ID" value="NZ_JAGTJJ010000003.1"/>
</dbReference>
<dbReference type="Pfam" id="PF06445">
    <property type="entry name" value="GyrI-like"/>
    <property type="match status" value="1"/>
</dbReference>
<dbReference type="SUPFAM" id="SSF55136">
    <property type="entry name" value="Probable bacterial effector-binding domain"/>
    <property type="match status" value="1"/>
</dbReference>
<dbReference type="InterPro" id="IPR011256">
    <property type="entry name" value="Reg_factor_effector_dom_sf"/>
</dbReference>
<sequence>MGKIDLKSELKDLYKPSAKEVVEIDVPAFNFLMVDGEGNPNTSKSYKEAVEALYSVSYTIKFALKREKGLDYVVMPLEGLWWADDLTSFNHGEKESWKWTMMIMQPPEAAKQIVESAIASVQDKKGLPGLQGIRFEKFREGRCAQTLHVGPFSAEGPTIQRVHDYISSRSALRGKHHEIYLSDIRKAAPEKWKTIIRQPME</sequence>
<feature type="domain" description="GyrI-like small molecule binding" evidence="1">
    <location>
        <begin position="20"/>
        <end position="196"/>
    </location>
</feature>
<dbReference type="InterPro" id="IPR008319">
    <property type="entry name" value="GyrI-like_CCH_Lin2189-like"/>
</dbReference>
<protein>
    <submittedName>
        <fullName evidence="2">GyrI-like domain-containing protein</fullName>
    </submittedName>
</protein>
<dbReference type="Gene3D" id="3.20.80.10">
    <property type="entry name" value="Regulatory factor, effector binding domain"/>
    <property type="match status" value="1"/>
</dbReference>
<dbReference type="AlphaFoldDB" id="A0A9X3X484"/>
<evidence type="ECO:0000259" key="1">
    <source>
        <dbReference type="Pfam" id="PF06445"/>
    </source>
</evidence>
<gene>
    <name evidence="2" type="ORF">KEG57_11165</name>
</gene>
<dbReference type="Proteomes" id="UP001151081">
    <property type="component" value="Unassembled WGS sequence"/>
</dbReference>
<name>A0A9X3X484_9BACT</name>
<evidence type="ECO:0000313" key="2">
    <source>
        <dbReference type="EMBL" id="MDC3981061.1"/>
    </source>
</evidence>
<accession>A0A9X3X484</accession>
<dbReference type="InterPro" id="IPR029442">
    <property type="entry name" value="GyrI-like"/>
</dbReference>